<feature type="domain" description="AB hydrolase-1" evidence="1">
    <location>
        <begin position="9"/>
        <end position="109"/>
    </location>
</feature>
<dbReference type="Gene3D" id="3.40.50.1820">
    <property type="entry name" value="alpha/beta hydrolase"/>
    <property type="match status" value="1"/>
</dbReference>
<reference evidence="2" key="1">
    <citation type="journal article" date="2020" name="mSystems">
        <title>Genome- and Community-Level Interaction Insights into Carbon Utilization and Element Cycling Functions of Hydrothermarchaeota in Hydrothermal Sediment.</title>
        <authorList>
            <person name="Zhou Z."/>
            <person name="Liu Y."/>
            <person name="Xu W."/>
            <person name="Pan J."/>
            <person name="Luo Z.H."/>
            <person name="Li M."/>
        </authorList>
    </citation>
    <scope>NUCLEOTIDE SEQUENCE [LARGE SCALE GENOMIC DNA]</scope>
    <source>
        <strain evidence="2">SpSt-374</strain>
    </source>
</reference>
<dbReference type="GO" id="GO:0016787">
    <property type="term" value="F:hydrolase activity"/>
    <property type="evidence" value="ECO:0007669"/>
    <property type="project" value="UniProtKB-KW"/>
</dbReference>
<dbReference type="PANTHER" id="PTHR37946">
    <property type="entry name" value="SLL1969 PROTEIN"/>
    <property type="match status" value="1"/>
</dbReference>
<protein>
    <submittedName>
        <fullName evidence="2">Alpha/beta fold hydrolase</fullName>
    </submittedName>
</protein>
<dbReference type="Pfam" id="PF00561">
    <property type="entry name" value="Abhydrolase_1"/>
    <property type="match status" value="1"/>
</dbReference>
<evidence type="ECO:0000259" key="1">
    <source>
        <dbReference type="Pfam" id="PF00561"/>
    </source>
</evidence>
<gene>
    <name evidence="2" type="ORF">ENR15_24670</name>
</gene>
<proteinExistence type="predicted"/>
<sequence length="200" mass="22227">MPQSQDNRPPVVLVHGFFIKSVVFRRLAADLTARGWSVHTPDFTGNYRHVGLEELAAQLADYIDKTFAPSQPIDLVGLSMGGLVARYYLQRLSGIERVQRFVSISAPHNGTWMAHLIPSLPCVQMRPQSDFLRNLNQDVAMLDRVNLTYLWTPWDFIIVPASSSLLPVGDEVRLPVITHACMARHPLSMAAVADALSAPL</sequence>
<comment type="caution">
    <text evidence="2">The sequence shown here is derived from an EMBL/GenBank/DDBJ whole genome shotgun (WGS) entry which is preliminary data.</text>
</comment>
<evidence type="ECO:0000313" key="2">
    <source>
        <dbReference type="EMBL" id="HGG03742.1"/>
    </source>
</evidence>
<dbReference type="InterPro" id="IPR029058">
    <property type="entry name" value="AB_hydrolase_fold"/>
</dbReference>
<name>A0A7C3ZNY3_9CYAN</name>
<accession>A0A7C3ZNY3</accession>
<dbReference type="AlphaFoldDB" id="A0A7C3ZNY3"/>
<dbReference type="PANTHER" id="PTHR37946:SF1">
    <property type="entry name" value="SLL1969 PROTEIN"/>
    <property type="match status" value="1"/>
</dbReference>
<dbReference type="InterPro" id="IPR000073">
    <property type="entry name" value="AB_hydrolase_1"/>
</dbReference>
<dbReference type="SUPFAM" id="SSF53474">
    <property type="entry name" value="alpha/beta-Hydrolases"/>
    <property type="match status" value="1"/>
</dbReference>
<organism evidence="2">
    <name type="scientific">Planktothricoides sp. SpSt-374</name>
    <dbReference type="NCBI Taxonomy" id="2282167"/>
    <lineage>
        <taxon>Bacteria</taxon>
        <taxon>Bacillati</taxon>
        <taxon>Cyanobacteriota</taxon>
        <taxon>Cyanophyceae</taxon>
        <taxon>Oscillatoriophycideae</taxon>
        <taxon>Oscillatoriales</taxon>
        <taxon>Oscillatoriaceae</taxon>
        <taxon>Planktothricoides</taxon>
    </lineage>
</organism>
<dbReference type="EMBL" id="DSPX01000255">
    <property type="protein sequence ID" value="HGG03742.1"/>
    <property type="molecule type" value="Genomic_DNA"/>
</dbReference>
<keyword evidence="2" id="KW-0378">Hydrolase</keyword>